<protein>
    <submittedName>
        <fullName evidence="3">Uncharacterized protein</fullName>
    </submittedName>
</protein>
<evidence type="ECO:0000313" key="3">
    <source>
        <dbReference type="EMBL" id="EWM23667.1"/>
    </source>
</evidence>
<feature type="transmembrane region" description="Helical" evidence="2">
    <location>
        <begin position="155"/>
        <end position="177"/>
    </location>
</feature>
<evidence type="ECO:0000256" key="1">
    <source>
        <dbReference type="SAM" id="MobiDB-lite"/>
    </source>
</evidence>
<dbReference type="AlphaFoldDB" id="W7TBK6"/>
<keyword evidence="2" id="KW-0472">Membrane</keyword>
<proteinExistence type="predicted"/>
<name>W7TBK6_9STRA</name>
<organism evidence="3 4">
    <name type="scientific">Nannochloropsis gaditana</name>
    <dbReference type="NCBI Taxonomy" id="72520"/>
    <lineage>
        <taxon>Eukaryota</taxon>
        <taxon>Sar</taxon>
        <taxon>Stramenopiles</taxon>
        <taxon>Ochrophyta</taxon>
        <taxon>Eustigmatophyceae</taxon>
        <taxon>Eustigmatales</taxon>
        <taxon>Monodopsidaceae</taxon>
        <taxon>Nannochloropsis</taxon>
    </lineage>
</organism>
<keyword evidence="2" id="KW-1133">Transmembrane helix</keyword>
<gene>
    <name evidence="3" type="ORF">Naga_100030g15</name>
</gene>
<sequence>MEAVNGLLAKLASDSDFQDDLRQPQVRVALKHWTNENRLPPLQAEKLMKDYRVLAVLQKLKSLQTACQRAGMAVPLDAVLRQEGSLGSLRSTGARSLTSTSYSASVPEGEQPGKGAKTVSRRRGRGAGESAGASAASSVAPARPIVQVPETVAGWAYLLSPLVMLGLGLAYFVYMCLYP</sequence>
<evidence type="ECO:0000313" key="4">
    <source>
        <dbReference type="Proteomes" id="UP000019335"/>
    </source>
</evidence>
<comment type="caution">
    <text evidence="3">The sequence shown here is derived from an EMBL/GenBank/DDBJ whole genome shotgun (WGS) entry which is preliminary data.</text>
</comment>
<dbReference type="OrthoDB" id="27435at2759"/>
<feature type="compositionally biased region" description="Polar residues" evidence="1">
    <location>
        <begin position="90"/>
        <end position="104"/>
    </location>
</feature>
<keyword evidence="4" id="KW-1185">Reference proteome</keyword>
<evidence type="ECO:0000256" key="2">
    <source>
        <dbReference type="SAM" id="Phobius"/>
    </source>
</evidence>
<dbReference type="EMBL" id="AZIL01001543">
    <property type="protein sequence ID" value="EWM23667.1"/>
    <property type="molecule type" value="Genomic_DNA"/>
</dbReference>
<keyword evidence="2" id="KW-0812">Transmembrane</keyword>
<dbReference type="Proteomes" id="UP000019335">
    <property type="component" value="Chromosome 16"/>
</dbReference>
<reference evidence="3 4" key="1">
    <citation type="journal article" date="2014" name="Mol. Plant">
        <title>Chromosome Scale Genome Assembly and Transcriptome Profiling of Nannochloropsis gaditana in Nitrogen Depletion.</title>
        <authorList>
            <person name="Corteggiani Carpinelli E."/>
            <person name="Telatin A."/>
            <person name="Vitulo N."/>
            <person name="Forcato C."/>
            <person name="D'Angelo M."/>
            <person name="Schiavon R."/>
            <person name="Vezzi A."/>
            <person name="Giacometti G.M."/>
            <person name="Morosinotto T."/>
            <person name="Valle G."/>
        </authorList>
    </citation>
    <scope>NUCLEOTIDE SEQUENCE [LARGE SCALE GENOMIC DNA]</scope>
    <source>
        <strain evidence="3 4">B-31</strain>
    </source>
</reference>
<accession>W7TBK6</accession>
<feature type="region of interest" description="Disordered" evidence="1">
    <location>
        <begin position="90"/>
        <end position="135"/>
    </location>
</feature>